<dbReference type="GO" id="GO:0008168">
    <property type="term" value="F:methyltransferase activity"/>
    <property type="evidence" value="ECO:0007669"/>
    <property type="project" value="UniProtKB-KW"/>
</dbReference>
<accession>A0A848GLF8</accession>
<keyword evidence="1" id="KW-0808">Transferase</keyword>
<keyword evidence="2" id="KW-1185">Reference proteome</keyword>
<keyword evidence="1" id="KW-0489">Methyltransferase</keyword>
<comment type="caution">
    <text evidence="1">The sequence shown here is derived from an EMBL/GenBank/DDBJ whole genome shotgun (WGS) entry which is preliminary data.</text>
</comment>
<dbReference type="GO" id="GO:0032259">
    <property type="term" value="P:methylation"/>
    <property type="evidence" value="ECO:0007669"/>
    <property type="project" value="UniProtKB-KW"/>
</dbReference>
<reference evidence="1 2" key="1">
    <citation type="submission" date="2020-04" db="EMBL/GenBank/DDBJ databases">
        <title>Chitinophaga sp. G-6-1-13 sp. nov., isolated from soil.</title>
        <authorList>
            <person name="Dahal R.H."/>
            <person name="Chaudhary D.K."/>
        </authorList>
    </citation>
    <scope>NUCLEOTIDE SEQUENCE [LARGE SCALE GENOMIC DNA]</scope>
    <source>
        <strain evidence="1 2">G-6-1-13</strain>
    </source>
</reference>
<dbReference type="AlphaFoldDB" id="A0A848GLF8"/>
<dbReference type="InterPro" id="IPR029063">
    <property type="entry name" value="SAM-dependent_MTases_sf"/>
</dbReference>
<organism evidence="1 2">
    <name type="scientific">Chitinophaga fulva</name>
    <dbReference type="NCBI Taxonomy" id="2728842"/>
    <lineage>
        <taxon>Bacteria</taxon>
        <taxon>Pseudomonadati</taxon>
        <taxon>Bacteroidota</taxon>
        <taxon>Chitinophagia</taxon>
        <taxon>Chitinophagales</taxon>
        <taxon>Chitinophagaceae</taxon>
        <taxon>Chitinophaga</taxon>
    </lineage>
</organism>
<dbReference type="EMBL" id="JABBGC010000002">
    <property type="protein sequence ID" value="NML39206.1"/>
    <property type="molecule type" value="Genomic_DNA"/>
</dbReference>
<dbReference type="Gene3D" id="3.40.50.150">
    <property type="entry name" value="Vaccinia Virus protein VP39"/>
    <property type="match status" value="1"/>
</dbReference>
<gene>
    <name evidence="1" type="ORF">HHL17_18545</name>
</gene>
<name>A0A848GLF8_9BACT</name>
<dbReference type="Proteomes" id="UP000583266">
    <property type="component" value="Unassembled WGS sequence"/>
</dbReference>
<proteinExistence type="predicted"/>
<protein>
    <submittedName>
        <fullName evidence="1">Class I SAM-dependent methyltransferase</fullName>
    </submittedName>
</protein>
<evidence type="ECO:0000313" key="2">
    <source>
        <dbReference type="Proteomes" id="UP000583266"/>
    </source>
</evidence>
<dbReference type="CDD" id="cd02440">
    <property type="entry name" value="AdoMet_MTases"/>
    <property type="match status" value="1"/>
</dbReference>
<evidence type="ECO:0000313" key="1">
    <source>
        <dbReference type="EMBL" id="NML39206.1"/>
    </source>
</evidence>
<sequence length="307" mass="34500">MISALIRHSIDGQYQQHARHNFFYPGNEIAWSPFTRRLVREGAPEILALRDAGRTTEVVDYLTAGARRAFCEVNQYFDMAAANTSALREVYIALVDDMVAAAVSGSFREAQLTARHTRRLQQWLQHTHPFFETYYTNADAQLKPVVCAEYAAALQLNVLQLDLATLKEPVLDIGCGAEARLVRLLQQQGVAAYGVDRFIAAPEAYLKAGDWLDFVLPAGHWGTIVSNLSFSNHFLHHHHRNSPDCARYAAKYMEVLRALRPGGSYHYAPSLPMVEKYLSPGEFRVRTMPVTARFSCTIVTRMPAGEQ</sequence>
<dbReference type="SUPFAM" id="SSF53335">
    <property type="entry name" value="S-adenosyl-L-methionine-dependent methyltransferases"/>
    <property type="match status" value="1"/>
</dbReference>
<dbReference type="RefSeq" id="WP_169226307.1">
    <property type="nucleotide sequence ID" value="NZ_JABBGC010000002.1"/>
</dbReference>